<dbReference type="PANTHER" id="PTHR47331">
    <property type="entry name" value="PHD-TYPE DOMAIN-CONTAINING PROTEIN"/>
    <property type="match status" value="1"/>
</dbReference>
<reference evidence="2" key="1">
    <citation type="submission" date="2017-05" db="UniProtKB">
        <authorList>
            <consortium name="EnsemblMetazoa"/>
        </authorList>
    </citation>
    <scope>IDENTIFICATION</scope>
</reference>
<protein>
    <recommendedName>
        <fullName evidence="1">Integrase zinc-binding domain-containing protein</fullName>
    </recommendedName>
</protein>
<dbReference type="InterPro" id="IPR041588">
    <property type="entry name" value="Integrase_H2C2"/>
</dbReference>
<evidence type="ECO:0000313" key="2">
    <source>
        <dbReference type="EnsemblMetazoa" id="Aqu2.1.13091_001"/>
    </source>
</evidence>
<dbReference type="OrthoDB" id="5984724at2759"/>
<accession>A0A1X7TEQ1</accession>
<proteinExistence type="predicted"/>
<dbReference type="InParanoid" id="A0A1X7TEQ1"/>
<feature type="domain" description="Integrase zinc-binding" evidence="1">
    <location>
        <begin position="123"/>
        <end position="171"/>
    </location>
</feature>
<sequence length="236" mass="27428">MEIREKIGEQCWNHCRGEDNPADLPSRGILKNGVTEYCTGPEGRNGKKSPVVSEELRSRAELLWIQETQQRRMKKEWMPQFRLFLDDQGVWRCKERLENAKLSYSTCYPIILPKDHHFSLLIVLQRAHHRVSHSGLKDTLTELRSRFWIPQGRSLVRQIINRCVVCRRYASSSYKAPSPPLLPDYRVRETTPFSAIGVDYAGPLVIKHHAHSPYHITHKQDQGIQNTHTTHSGKTW</sequence>
<dbReference type="EnsemblMetazoa" id="Aqu2.1.13091_001">
    <property type="protein sequence ID" value="Aqu2.1.13091_001"/>
    <property type="gene ID" value="Aqu2.1.13091"/>
</dbReference>
<name>A0A1X7TEQ1_AMPQE</name>
<evidence type="ECO:0000259" key="1">
    <source>
        <dbReference type="Pfam" id="PF17921"/>
    </source>
</evidence>
<dbReference type="AlphaFoldDB" id="A0A1X7TEQ1"/>
<dbReference type="Gene3D" id="1.10.340.70">
    <property type="match status" value="1"/>
</dbReference>
<organism evidence="2">
    <name type="scientific">Amphimedon queenslandica</name>
    <name type="common">Sponge</name>
    <dbReference type="NCBI Taxonomy" id="400682"/>
    <lineage>
        <taxon>Eukaryota</taxon>
        <taxon>Metazoa</taxon>
        <taxon>Porifera</taxon>
        <taxon>Demospongiae</taxon>
        <taxon>Heteroscleromorpha</taxon>
        <taxon>Haplosclerida</taxon>
        <taxon>Niphatidae</taxon>
        <taxon>Amphimedon</taxon>
    </lineage>
</organism>
<dbReference type="Pfam" id="PF17921">
    <property type="entry name" value="Integrase_H2C2"/>
    <property type="match status" value="1"/>
</dbReference>